<dbReference type="EMBL" id="JACHWY010000002">
    <property type="protein sequence ID" value="MBB3047824.1"/>
    <property type="molecule type" value="Genomic_DNA"/>
</dbReference>
<dbReference type="GO" id="GO:0016874">
    <property type="term" value="F:ligase activity"/>
    <property type="evidence" value="ECO:0007669"/>
    <property type="project" value="UniProtKB-KW"/>
</dbReference>
<feature type="transmembrane region" description="Helical" evidence="5">
    <location>
        <begin position="75"/>
        <end position="94"/>
    </location>
</feature>
<evidence type="ECO:0000256" key="3">
    <source>
        <dbReference type="ARBA" id="ARBA00022989"/>
    </source>
</evidence>
<gene>
    <name evidence="7" type="ORF">FHR99_002090</name>
</gene>
<comment type="caution">
    <text evidence="7">The sequence shown here is derived from an EMBL/GenBank/DDBJ whole genome shotgun (WGS) entry which is preliminary data.</text>
</comment>
<keyword evidence="3 5" id="KW-1133">Transmembrane helix</keyword>
<feature type="transmembrane region" description="Helical" evidence="5">
    <location>
        <begin position="326"/>
        <end position="345"/>
    </location>
</feature>
<evidence type="ECO:0000256" key="1">
    <source>
        <dbReference type="ARBA" id="ARBA00004141"/>
    </source>
</evidence>
<dbReference type="RefSeq" id="WP_183410582.1">
    <property type="nucleotide sequence ID" value="NZ_JACHWY010000002.1"/>
</dbReference>
<comment type="subcellular location">
    <subcellularLocation>
        <location evidence="1">Membrane</location>
        <topology evidence="1">Multi-pass membrane protein</topology>
    </subcellularLocation>
</comment>
<feature type="transmembrane region" description="Helical" evidence="5">
    <location>
        <begin position="374"/>
        <end position="396"/>
    </location>
</feature>
<keyword evidence="8" id="KW-1185">Reference proteome</keyword>
<sequence length="418" mass="45342">MDKTLVACNLRSAPGSPVAFWALIAFAFVLLLAPQNYIPALAPLRIALLAAAVSIAAHILNRLKAKRPIIELEPAIVTLFYFLCWTILTIPFSQWPGGSVAFLMELYLKTVIVFILLTQVLDTPDRLMRLTSALVLMAIPMAGTTVSNFMAGAYAVDGNRVAGYLAGLTENPNDMALMLNLLLPLAIALAIDADKRLPKLIYFAVSVLIVLGVISTFSRGGFLTLITIGLCYGWSMKKYLSQFLLPVIVIFGIGGASLLPDDYINRISTITSIESDETGSAQVRLHDMKSAMKHAITHPLIGSGVGMNELTMNDIRGETWTEIHNVYLQILLELGAPGLILYLMLLKRAFGATRCATTEGQPHPLAPLKRGLRISLIAFCVAALFHPVAYHFYFYIIAGIAFAAGRISTTAAFGADNV</sequence>
<dbReference type="PANTHER" id="PTHR37422:SF23">
    <property type="entry name" value="TEICHURONIC ACID BIOSYNTHESIS PROTEIN TUAE"/>
    <property type="match status" value="1"/>
</dbReference>
<keyword evidence="4 5" id="KW-0472">Membrane</keyword>
<evidence type="ECO:0000259" key="6">
    <source>
        <dbReference type="Pfam" id="PF04932"/>
    </source>
</evidence>
<evidence type="ECO:0000256" key="4">
    <source>
        <dbReference type="ARBA" id="ARBA00023136"/>
    </source>
</evidence>
<feature type="transmembrane region" description="Helical" evidence="5">
    <location>
        <begin position="44"/>
        <end position="63"/>
    </location>
</feature>
<feature type="transmembrane region" description="Helical" evidence="5">
    <location>
        <begin position="175"/>
        <end position="193"/>
    </location>
</feature>
<dbReference type="GO" id="GO:0016020">
    <property type="term" value="C:membrane"/>
    <property type="evidence" value="ECO:0007669"/>
    <property type="project" value="UniProtKB-SubCell"/>
</dbReference>
<feature type="transmembrane region" description="Helical" evidence="5">
    <location>
        <begin position="239"/>
        <end position="259"/>
    </location>
</feature>
<dbReference type="AlphaFoldDB" id="A0A7W4Z5T0"/>
<organism evidence="7 8">
    <name type="scientific">Litorivivens lipolytica</name>
    <dbReference type="NCBI Taxonomy" id="1524264"/>
    <lineage>
        <taxon>Bacteria</taxon>
        <taxon>Pseudomonadati</taxon>
        <taxon>Pseudomonadota</taxon>
        <taxon>Gammaproteobacteria</taxon>
        <taxon>Litorivivens</taxon>
    </lineage>
</organism>
<reference evidence="7 8" key="1">
    <citation type="submission" date="2020-08" db="EMBL/GenBank/DDBJ databases">
        <title>Genomic Encyclopedia of Type Strains, Phase III (KMG-III): the genomes of soil and plant-associated and newly described type strains.</title>
        <authorList>
            <person name="Whitman W."/>
        </authorList>
    </citation>
    <scope>NUCLEOTIDE SEQUENCE [LARGE SCALE GENOMIC DNA]</scope>
    <source>
        <strain evidence="7 8">CECT 8654</strain>
    </source>
</reference>
<dbReference type="InterPro" id="IPR051533">
    <property type="entry name" value="WaaL-like"/>
</dbReference>
<name>A0A7W4Z5T0_9GAMM</name>
<evidence type="ECO:0000313" key="8">
    <source>
        <dbReference type="Proteomes" id="UP000537130"/>
    </source>
</evidence>
<proteinExistence type="predicted"/>
<keyword evidence="7" id="KW-0436">Ligase</keyword>
<protein>
    <submittedName>
        <fullName evidence="7">O-antigen ligase</fullName>
    </submittedName>
</protein>
<dbReference type="PANTHER" id="PTHR37422">
    <property type="entry name" value="TEICHURONIC ACID BIOSYNTHESIS PROTEIN TUAE"/>
    <property type="match status" value="1"/>
</dbReference>
<evidence type="ECO:0000313" key="7">
    <source>
        <dbReference type="EMBL" id="MBB3047824.1"/>
    </source>
</evidence>
<dbReference type="Proteomes" id="UP000537130">
    <property type="component" value="Unassembled WGS sequence"/>
</dbReference>
<evidence type="ECO:0000256" key="2">
    <source>
        <dbReference type="ARBA" id="ARBA00022692"/>
    </source>
</evidence>
<dbReference type="InterPro" id="IPR007016">
    <property type="entry name" value="O-antigen_ligase-rel_domated"/>
</dbReference>
<feature type="transmembrane region" description="Helical" evidence="5">
    <location>
        <begin position="133"/>
        <end position="155"/>
    </location>
</feature>
<feature type="domain" description="O-antigen ligase-related" evidence="6">
    <location>
        <begin position="205"/>
        <end position="343"/>
    </location>
</feature>
<accession>A0A7W4Z5T0</accession>
<feature type="transmembrane region" description="Helical" evidence="5">
    <location>
        <begin position="100"/>
        <end position="121"/>
    </location>
</feature>
<feature type="transmembrane region" description="Helical" evidence="5">
    <location>
        <begin position="18"/>
        <end position="38"/>
    </location>
</feature>
<keyword evidence="2 5" id="KW-0812">Transmembrane</keyword>
<dbReference type="Pfam" id="PF04932">
    <property type="entry name" value="Wzy_C"/>
    <property type="match status" value="1"/>
</dbReference>
<feature type="transmembrane region" description="Helical" evidence="5">
    <location>
        <begin position="200"/>
        <end position="219"/>
    </location>
</feature>
<evidence type="ECO:0000256" key="5">
    <source>
        <dbReference type="SAM" id="Phobius"/>
    </source>
</evidence>